<sequence length="113" mass="12983">MNVFVVIFIVNMASSSCTPKHVWTKEEEATLVECLVEFYPGVDESRKIVRSDQKFGPSCSGFRCNDEAKCIIAEKYLFNNQVRTHLAVKGLLNKVFPYYDELAYVFERDWATG</sequence>
<dbReference type="Gramene" id="MELO3C028964.2.1">
    <property type="protein sequence ID" value="MELO3C028964.2.1"/>
    <property type="gene ID" value="MELO3C028964.2"/>
</dbReference>
<proteinExistence type="predicted"/>
<evidence type="ECO:0000256" key="1">
    <source>
        <dbReference type="SAM" id="SignalP"/>
    </source>
</evidence>
<protein>
    <submittedName>
        <fullName evidence="2">Uncharacterized protein</fullName>
    </submittedName>
</protein>
<reference evidence="2" key="1">
    <citation type="submission" date="2023-03" db="UniProtKB">
        <authorList>
            <consortium name="EnsemblPlants"/>
        </authorList>
    </citation>
    <scope>IDENTIFICATION</scope>
</reference>
<evidence type="ECO:0000313" key="2">
    <source>
        <dbReference type="EnsemblPlants" id="MELO3C028964.2.1"/>
    </source>
</evidence>
<accession>A0A9I9E5A7</accession>
<keyword evidence="1" id="KW-0732">Signal</keyword>
<dbReference type="AlphaFoldDB" id="A0A9I9E5A7"/>
<feature type="chain" id="PRO_5039891358" evidence="1">
    <location>
        <begin position="20"/>
        <end position="113"/>
    </location>
</feature>
<dbReference type="EnsemblPlants" id="MELO3C028964.2.1">
    <property type="protein sequence ID" value="MELO3C028964.2.1"/>
    <property type="gene ID" value="MELO3C028964.2"/>
</dbReference>
<feature type="signal peptide" evidence="1">
    <location>
        <begin position="1"/>
        <end position="19"/>
    </location>
</feature>
<dbReference type="PANTHER" id="PTHR46250:SF18">
    <property type="entry name" value="MYB_SANT-LIKE DOMAIN-CONTAINING PROTEIN"/>
    <property type="match status" value="1"/>
</dbReference>
<dbReference type="PANTHER" id="PTHR46250">
    <property type="entry name" value="MYB/SANT-LIKE DNA-BINDING DOMAIN PROTEIN-RELATED"/>
    <property type="match status" value="1"/>
</dbReference>
<name>A0A9I9E5A7_CUCME</name>
<organism evidence="2">
    <name type="scientific">Cucumis melo</name>
    <name type="common">Muskmelon</name>
    <dbReference type="NCBI Taxonomy" id="3656"/>
    <lineage>
        <taxon>Eukaryota</taxon>
        <taxon>Viridiplantae</taxon>
        <taxon>Streptophyta</taxon>
        <taxon>Embryophyta</taxon>
        <taxon>Tracheophyta</taxon>
        <taxon>Spermatophyta</taxon>
        <taxon>Magnoliopsida</taxon>
        <taxon>eudicotyledons</taxon>
        <taxon>Gunneridae</taxon>
        <taxon>Pentapetalae</taxon>
        <taxon>rosids</taxon>
        <taxon>fabids</taxon>
        <taxon>Cucurbitales</taxon>
        <taxon>Cucurbitaceae</taxon>
        <taxon>Benincaseae</taxon>
        <taxon>Cucumis</taxon>
    </lineage>
</organism>